<evidence type="ECO:0000313" key="2">
    <source>
        <dbReference type="EMBL" id="QDQ29350.1"/>
    </source>
</evidence>
<evidence type="ECO:0000313" key="3">
    <source>
        <dbReference type="Proteomes" id="UP000317550"/>
    </source>
</evidence>
<dbReference type="OrthoDB" id="10014928at2"/>
<dbReference type="NCBIfam" id="TIGR02595">
    <property type="entry name" value="PEP_CTERM"/>
    <property type="match status" value="1"/>
</dbReference>
<dbReference type="Proteomes" id="UP000317550">
    <property type="component" value="Chromosome"/>
</dbReference>
<reference evidence="3" key="1">
    <citation type="submission" date="2019-07" db="EMBL/GenBank/DDBJ databases">
        <title>Chitinimonas sp. nov., isolated from Ny-Alesund, arctica soil.</title>
        <authorList>
            <person name="Xu Q."/>
            <person name="Peng F."/>
        </authorList>
    </citation>
    <scope>NUCLEOTIDE SEQUENCE [LARGE SCALE GENOMIC DNA]</scope>
    <source>
        <strain evidence="3">R3-44</strain>
    </source>
</reference>
<dbReference type="EMBL" id="CP041730">
    <property type="protein sequence ID" value="QDQ29350.1"/>
    <property type="molecule type" value="Genomic_DNA"/>
</dbReference>
<keyword evidence="3" id="KW-1185">Reference proteome</keyword>
<protein>
    <submittedName>
        <fullName evidence="2">PEP-CTERM sorting domain-containing protein</fullName>
    </submittedName>
</protein>
<evidence type="ECO:0000259" key="1">
    <source>
        <dbReference type="Pfam" id="PF07589"/>
    </source>
</evidence>
<accession>A0A516SMI3</accession>
<dbReference type="Pfam" id="PF07589">
    <property type="entry name" value="PEP-CTERM"/>
    <property type="match status" value="1"/>
</dbReference>
<name>A0A516SMI3_9NEIS</name>
<dbReference type="AlphaFoldDB" id="A0A516SMI3"/>
<proteinExistence type="predicted"/>
<dbReference type="InterPro" id="IPR013424">
    <property type="entry name" value="Ice-binding_C"/>
</dbReference>
<feature type="domain" description="Ice-binding protein C-terminal" evidence="1">
    <location>
        <begin position="136"/>
        <end position="160"/>
    </location>
</feature>
<organism evidence="2 3">
    <name type="scientific">Chitinimonas arctica</name>
    <dbReference type="NCBI Taxonomy" id="2594795"/>
    <lineage>
        <taxon>Bacteria</taxon>
        <taxon>Pseudomonadati</taxon>
        <taxon>Pseudomonadota</taxon>
        <taxon>Betaproteobacteria</taxon>
        <taxon>Neisseriales</taxon>
        <taxon>Chitinibacteraceae</taxon>
        <taxon>Chitinimonas</taxon>
    </lineage>
</organism>
<sequence length="165" mass="17436">MVDHPGEGEGSGSWAEMIGGQSGRSWHFAEFTQPAHQGGSNIAYTHHESYSGDGRNADLGNAASATDWSGMVSFTLDVPTNKDLDLSVKFALNSFCAQAYLCNSSIDATNSFYLGVTAIGGQLVSNSGYNYTLGAPVPEPESYAMLLAGLGLMGFVARRKARKTV</sequence>
<gene>
    <name evidence="2" type="ORF">FNU76_16000</name>
</gene>
<dbReference type="KEGG" id="cari:FNU76_16000"/>